<dbReference type="AlphaFoldDB" id="A0AA92W0P6"/>
<accession>A0AA92W0P6</accession>
<dbReference type="Proteomes" id="UP000261245">
    <property type="component" value="Unassembled WGS sequence"/>
</dbReference>
<dbReference type="EMBL" id="QSUC01000007">
    <property type="protein sequence ID" value="RGN11200.1"/>
    <property type="molecule type" value="Genomic_DNA"/>
</dbReference>
<evidence type="ECO:0000313" key="3">
    <source>
        <dbReference type="Proteomes" id="UP000261245"/>
    </source>
</evidence>
<evidence type="ECO:0000313" key="1">
    <source>
        <dbReference type="EMBL" id="MCP9599986.1"/>
    </source>
</evidence>
<reference evidence="1" key="2">
    <citation type="submission" date="2022-07" db="EMBL/GenBank/DDBJ databases">
        <title>Prevotella copri.</title>
        <authorList>
            <person name="Yang C."/>
        </authorList>
    </citation>
    <scope>NUCLEOTIDE SEQUENCE</scope>
    <source>
        <strain evidence="1">HF1476</strain>
    </source>
</reference>
<dbReference type="Proteomes" id="UP001204486">
    <property type="component" value="Unassembled WGS sequence"/>
</dbReference>
<protein>
    <submittedName>
        <fullName evidence="1">Uncharacterized protein</fullName>
    </submittedName>
</protein>
<sequence length="74" mass="8880">MKDFESEEKDYTVYGNYRIVKIEDKYGIQTLDCKIVIEPVFDSITWLEDFNLIEFRLNNKTAIYKFDEISKLSI</sequence>
<reference evidence="2 3" key="1">
    <citation type="submission" date="2018-08" db="EMBL/GenBank/DDBJ databases">
        <title>A genome reference for cultivated species of the human gut microbiota.</title>
        <authorList>
            <person name="Zou Y."/>
            <person name="Xue W."/>
            <person name="Luo G."/>
        </authorList>
    </citation>
    <scope>NUCLEOTIDE SEQUENCE [LARGE SCALE GENOMIC DNA]</scope>
    <source>
        <strain evidence="2 3">OM06-11</strain>
    </source>
</reference>
<dbReference type="EMBL" id="JANDWN010000019">
    <property type="protein sequence ID" value="MCP9599986.1"/>
    <property type="molecule type" value="Genomic_DNA"/>
</dbReference>
<evidence type="ECO:0000313" key="2">
    <source>
        <dbReference type="EMBL" id="RGN11200.1"/>
    </source>
</evidence>
<evidence type="ECO:0000313" key="4">
    <source>
        <dbReference type="Proteomes" id="UP001204486"/>
    </source>
</evidence>
<comment type="caution">
    <text evidence="1">The sequence shown here is derived from an EMBL/GenBank/DDBJ whole genome shotgun (WGS) entry which is preliminary data.</text>
</comment>
<dbReference type="RefSeq" id="WP_117727485.1">
    <property type="nucleotide sequence ID" value="NZ_JANDWK010000017.1"/>
</dbReference>
<gene>
    <name evidence="2" type="ORF">DXB80_04340</name>
    <name evidence="1" type="ORF">NNC55_08470</name>
</gene>
<organism evidence="1 4">
    <name type="scientific">Segatella copri</name>
    <dbReference type="NCBI Taxonomy" id="165179"/>
    <lineage>
        <taxon>Bacteria</taxon>
        <taxon>Pseudomonadati</taxon>
        <taxon>Bacteroidota</taxon>
        <taxon>Bacteroidia</taxon>
        <taxon>Bacteroidales</taxon>
        <taxon>Prevotellaceae</taxon>
        <taxon>Segatella</taxon>
    </lineage>
</organism>
<proteinExistence type="predicted"/>
<name>A0AA92W0P6_9BACT</name>